<dbReference type="Gene3D" id="3.90.176.10">
    <property type="entry name" value="Toxin ADP-ribosyltransferase, Chain A, domain 1"/>
    <property type="match status" value="1"/>
</dbReference>
<reference evidence="1" key="1">
    <citation type="submission" date="2021-02" db="EMBL/GenBank/DDBJ databases">
        <authorList>
            <person name="Nowell W R."/>
        </authorList>
    </citation>
    <scope>NUCLEOTIDE SEQUENCE</scope>
</reference>
<dbReference type="Proteomes" id="UP000682733">
    <property type="component" value="Unassembled WGS sequence"/>
</dbReference>
<sequence length="162" mass="18720">MNTNEIQRMKTNIDGLISTNGFLSTTLQRNAAESLADIQTYLDKNAPSVIIEITANPNVKSCVFASISEFSVFIEEEEVLFDIDALFILNNVEYNDEKSYWLIQLTTTNKEKEITEKYIKYRIKQLENILLNIQHAIMLVETVNLQKPKNILNNNLEKIYQI</sequence>
<evidence type="ECO:0000313" key="2">
    <source>
        <dbReference type="EMBL" id="CAF4261743.1"/>
    </source>
</evidence>
<name>A0A8S2FHD2_9BILA</name>
<dbReference type="PROSITE" id="PS51996">
    <property type="entry name" value="TR_MART"/>
    <property type="match status" value="1"/>
</dbReference>
<evidence type="ECO:0000313" key="1">
    <source>
        <dbReference type="EMBL" id="CAF1469583.1"/>
    </source>
</evidence>
<dbReference type="EMBL" id="CAJNOK010031224">
    <property type="protein sequence ID" value="CAF1469583.1"/>
    <property type="molecule type" value="Genomic_DNA"/>
</dbReference>
<dbReference type="Proteomes" id="UP000677228">
    <property type="component" value="Unassembled WGS sequence"/>
</dbReference>
<accession>A0A8S2FHD2</accession>
<evidence type="ECO:0000313" key="3">
    <source>
        <dbReference type="Proteomes" id="UP000677228"/>
    </source>
</evidence>
<proteinExistence type="predicted"/>
<comment type="caution">
    <text evidence="1">The sequence shown here is derived from an EMBL/GenBank/DDBJ whole genome shotgun (WGS) entry which is preliminary data.</text>
</comment>
<dbReference type="AlphaFoldDB" id="A0A8S2FHD2"/>
<dbReference type="SUPFAM" id="SSF56399">
    <property type="entry name" value="ADP-ribosylation"/>
    <property type="match status" value="1"/>
</dbReference>
<dbReference type="EMBL" id="CAJOBA010053111">
    <property type="protein sequence ID" value="CAF4261743.1"/>
    <property type="molecule type" value="Genomic_DNA"/>
</dbReference>
<organism evidence="1 3">
    <name type="scientific">Didymodactylos carnosus</name>
    <dbReference type="NCBI Taxonomy" id="1234261"/>
    <lineage>
        <taxon>Eukaryota</taxon>
        <taxon>Metazoa</taxon>
        <taxon>Spiralia</taxon>
        <taxon>Gnathifera</taxon>
        <taxon>Rotifera</taxon>
        <taxon>Eurotatoria</taxon>
        <taxon>Bdelloidea</taxon>
        <taxon>Philodinida</taxon>
        <taxon>Philodinidae</taxon>
        <taxon>Didymodactylos</taxon>
    </lineage>
</organism>
<gene>
    <name evidence="1" type="ORF">OVA965_LOCUS35601</name>
    <name evidence="2" type="ORF">TMI583_LOCUS36574</name>
</gene>
<protein>
    <submittedName>
        <fullName evidence="1">Uncharacterized protein</fullName>
    </submittedName>
</protein>